<comment type="caution">
    <text evidence="5">The sequence shown here is derived from an EMBL/GenBank/DDBJ whole genome shotgun (WGS) entry which is preliminary data.</text>
</comment>
<reference evidence="5 6" key="1">
    <citation type="submission" date="2019-01" db="EMBL/GenBank/DDBJ databases">
        <title>Nocardioides guangzhouensis sp. nov., an actinobacterium isolated from soil.</title>
        <authorList>
            <person name="Fu Y."/>
            <person name="Cai Y."/>
            <person name="Lin Z."/>
            <person name="Chen P."/>
        </authorList>
    </citation>
    <scope>NUCLEOTIDE SEQUENCE [LARGE SCALE GENOMIC DNA]</scope>
    <source>
        <strain evidence="5 6">NBRC 105384</strain>
    </source>
</reference>
<dbReference type="AlphaFoldDB" id="A0A4Q5IUS7"/>
<evidence type="ECO:0000256" key="3">
    <source>
        <dbReference type="ARBA" id="ARBA00022801"/>
    </source>
</evidence>
<dbReference type="EMBL" id="SDPU01000035">
    <property type="protein sequence ID" value="RYU09672.1"/>
    <property type="molecule type" value="Genomic_DNA"/>
</dbReference>
<evidence type="ECO:0000256" key="2">
    <source>
        <dbReference type="ARBA" id="ARBA00022759"/>
    </source>
</evidence>
<dbReference type="Proteomes" id="UP000291189">
    <property type="component" value="Unassembled WGS sequence"/>
</dbReference>
<dbReference type="Gene3D" id="3.40.600.10">
    <property type="entry name" value="DNA mismatch repair MutH/Restriction endonuclease, type II"/>
    <property type="match status" value="1"/>
</dbReference>
<evidence type="ECO:0000313" key="6">
    <source>
        <dbReference type="Proteomes" id="UP000291189"/>
    </source>
</evidence>
<evidence type="ECO:0000259" key="4">
    <source>
        <dbReference type="Pfam" id="PF09126"/>
    </source>
</evidence>
<dbReference type="InterPro" id="IPR037057">
    <property type="entry name" value="DNA_rep_MutH/T2_RE_sf"/>
</dbReference>
<accession>A0A4Q5IUS7</accession>
<dbReference type="SUPFAM" id="SSF52980">
    <property type="entry name" value="Restriction endonuclease-like"/>
    <property type="match status" value="1"/>
</dbReference>
<keyword evidence="6" id="KW-1185">Reference proteome</keyword>
<organism evidence="5 6">
    <name type="scientific">Nocardioides iriomotensis</name>
    <dbReference type="NCBI Taxonomy" id="715784"/>
    <lineage>
        <taxon>Bacteria</taxon>
        <taxon>Bacillati</taxon>
        <taxon>Actinomycetota</taxon>
        <taxon>Actinomycetes</taxon>
        <taxon>Propionibacteriales</taxon>
        <taxon>Nocardioidaceae</taxon>
        <taxon>Nocardioides</taxon>
    </lineage>
</organism>
<dbReference type="InterPro" id="IPR015210">
    <property type="entry name" value="NaeI"/>
</dbReference>
<sequence>MAVPVVGEERDRALEEVFETLIALDPDQSRIAAALRRTIDQLYDGQNTGRYRWDQLHKTEKTHCGTLVEINLQREFNFKDGVLLDYEIAKHQVDCKYSQSSGGWMIPNEAHAQVCLLVTADDAKSTFSAGIVRARREWLNVGRNRDAKATLSKAGRENILWLARNAQLPPNILLGLPADDILAIFAPQSGQRRVNELFRRAQGRRITRGVVATVAQQADYMKRVRGNGGARSSLAPEGIIVLGHYGAHRAVGRCLGLEELLAGESMSVRVVPADEADYWTAEIDGRLWRVADAHDPVVTAPTLPPVSAAW</sequence>
<keyword evidence="1" id="KW-0540">Nuclease</keyword>
<dbReference type="GO" id="GO:0009036">
    <property type="term" value="F:type II site-specific deoxyribonuclease activity"/>
    <property type="evidence" value="ECO:0007669"/>
    <property type="project" value="InterPro"/>
</dbReference>
<dbReference type="InterPro" id="IPR036388">
    <property type="entry name" value="WH-like_DNA-bd_sf"/>
</dbReference>
<dbReference type="Pfam" id="PF09126">
    <property type="entry name" value="NaeI"/>
    <property type="match status" value="1"/>
</dbReference>
<feature type="domain" description="Type II restriction enzyme NaeI" evidence="4">
    <location>
        <begin position="16"/>
        <end position="298"/>
    </location>
</feature>
<keyword evidence="2 5" id="KW-0255">Endonuclease</keyword>
<dbReference type="GO" id="GO:0003677">
    <property type="term" value="F:DNA binding"/>
    <property type="evidence" value="ECO:0007669"/>
    <property type="project" value="InterPro"/>
</dbReference>
<dbReference type="OrthoDB" id="9179812at2"/>
<keyword evidence="3" id="KW-0378">Hydrolase</keyword>
<name>A0A4Q5IUS7_9ACTN</name>
<dbReference type="CDD" id="cd22338">
    <property type="entry name" value="NaeI-like"/>
    <property type="match status" value="1"/>
</dbReference>
<evidence type="ECO:0000256" key="1">
    <source>
        <dbReference type="ARBA" id="ARBA00022722"/>
    </source>
</evidence>
<dbReference type="GO" id="GO:0009307">
    <property type="term" value="P:DNA restriction-modification system"/>
    <property type="evidence" value="ECO:0007669"/>
    <property type="project" value="InterPro"/>
</dbReference>
<dbReference type="RefSeq" id="WP_129989437.1">
    <property type="nucleotide sequence ID" value="NZ_SDPU01000035.1"/>
</dbReference>
<dbReference type="InterPro" id="IPR011335">
    <property type="entry name" value="Restrct_endonuc-II-like"/>
</dbReference>
<gene>
    <name evidence="5" type="ORF">ETU37_21845</name>
</gene>
<dbReference type="Gene3D" id="1.10.10.10">
    <property type="entry name" value="Winged helix-like DNA-binding domain superfamily/Winged helix DNA-binding domain"/>
    <property type="match status" value="1"/>
</dbReference>
<evidence type="ECO:0000313" key="5">
    <source>
        <dbReference type="EMBL" id="RYU09672.1"/>
    </source>
</evidence>
<protein>
    <submittedName>
        <fullName evidence="5">Restriction endonuclease</fullName>
    </submittedName>
</protein>
<proteinExistence type="predicted"/>